<evidence type="ECO:0000313" key="3">
    <source>
        <dbReference type="EMBL" id="GAF05777.1"/>
    </source>
</evidence>
<dbReference type="Gene3D" id="3.40.50.1820">
    <property type="entry name" value="alpha/beta hydrolase"/>
    <property type="match status" value="1"/>
</dbReference>
<organism evidence="3 4">
    <name type="scientific">Saccharicrinis fermentans DSM 9555 = JCM 21142</name>
    <dbReference type="NCBI Taxonomy" id="869213"/>
    <lineage>
        <taxon>Bacteria</taxon>
        <taxon>Pseudomonadati</taxon>
        <taxon>Bacteroidota</taxon>
        <taxon>Bacteroidia</taxon>
        <taxon>Marinilabiliales</taxon>
        <taxon>Marinilabiliaceae</taxon>
        <taxon>Saccharicrinis</taxon>
    </lineage>
</organism>
<dbReference type="eggNOG" id="COG4099">
    <property type="taxonomic scope" value="Bacteria"/>
</dbReference>
<evidence type="ECO:0000259" key="2">
    <source>
        <dbReference type="Pfam" id="PF02230"/>
    </source>
</evidence>
<dbReference type="EMBL" id="BAMD01000122">
    <property type="protein sequence ID" value="GAF05777.1"/>
    <property type="molecule type" value="Genomic_DNA"/>
</dbReference>
<protein>
    <submittedName>
        <fullName evidence="3">Esterase</fullName>
    </submittedName>
</protein>
<feature type="domain" description="Phospholipase/carboxylesterase/thioesterase" evidence="2">
    <location>
        <begin position="48"/>
        <end position="244"/>
    </location>
</feature>
<keyword evidence="1" id="KW-0732">Signal</keyword>
<dbReference type="Proteomes" id="UP000019402">
    <property type="component" value="Unassembled WGS sequence"/>
</dbReference>
<dbReference type="Pfam" id="PF02230">
    <property type="entry name" value="Abhydrolase_2"/>
    <property type="match status" value="1"/>
</dbReference>
<dbReference type="PANTHER" id="PTHR43037">
    <property type="entry name" value="UNNAMED PRODUCT-RELATED"/>
    <property type="match status" value="1"/>
</dbReference>
<reference evidence="3 4" key="1">
    <citation type="journal article" date="2014" name="Genome Announc.">
        <title>Draft Genome Sequence of Cytophaga fermentans JCM 21142T, a Facultative Anaerobe Isolated from Marine Mud.</title>
        <authorList>
            <person name="Starns D."/>
            <person name="Oshima K."/>
            <person name="Suda W."/>
            <person name="Iino T."/>
            <person name="Yuki M."/>
            <person name="Inoue J."/>
            <person name="Kitamura K."/>
            <person name="Iida T."/>
            <person name="Darby A."/>
            <person name="Hattori M."/>
            <person name="Ohkuma M."/>
        </authorList>
    </citation>
    <scope>NUCLEOTIDE SEQUENCE [LARGE SCALE GENOMIC DNA]</scope>
    <source>
        <strain evidence="3 4">JCM 21142</strain>
    </source>
</reference>
<dbReference type="InterPro" id="IPR003140">
    <property type="entry name" value="PLipase/COase/thioEstase"/>
</dbReference>
<comment type="caution">
    <text evidence="3">The sequence shown here is derived from an EMBL/GenBank/DDBJ whole genome shotgun (WGS) entry which is preliminary data.</text>
</comment>
<dbReference type="RefSeq" id="WP_027472493.1">
    <property type="nucleotide sequence ID" value="NZ_BAMD01000122.1"/>
</dbReference>
<dbReference type="InterPro" id="IPR029058">
    <property type="entry name" value="AB_hydrolase_fold"/>
</dbReference>
<dbReference type="AlphaFoldDB" id="W7YBG6"/>
<dbReference type="STRING" id="869213.GCA_000517085_03011"/>
<name>W7YBG6_9BACT</name>
<accession>W7YBG6</accession>
<gene>
    <name evidence="3" type="ORF">JCM21142_104529</name>
</gene>
<proteinExistence type="predicted"/>
<dbReference type="OrthoDB" id="9764953at2"/>
<evidence type="ECO:0000313" key="4">
    <source>
        <dbReference type="Proteomes" id="UP000019402"/>
    </source>
</evidence>
<evidence type="ECO:0000256" key="1">
    <source>
        <dbReference type="ARBA" id="ARBA00022729"/>
    </source>
</evidence>
<sequence>MKKRNVIYLFLFLSFTFLSGQKSFEKKEWVFKGDTLKYQILYPQKMKDGKTYPLVLFLHGSGERGDDNEKQLTHGSELFLEEKNRSKYPAIVLFPQCPKGIMWTHRMKEKTKGGDWVFNFPLENQPTKPAFLVNQLVESLLLSGKVDKQRVYVMGLSMGGIGTLEFLARWPQKYAAANVICGGHDPALAKKYGEIPIRFFHGDRDEVVPYKYSYGVYEVLRQLNGKTRYTLYSGVNHNSWDVAFAEPDFLKWMFKIKKK</sequence>
<dbReference type="GO" id="GO:0016787">
    <property type="term" value="F:hydrolase activity"/>
    <property type="evidence" value="ECO:0007669"/>
    <property type="project" value="InterPro"/>
</dbReference>
<dbReference type="PANTHER" id="PTHR43037:SF1">
    <property type="entry name" value="BLL1128 PROTEIN"/>
    <property type="match status" value="1"/>
</dbReference>
<keyword evidence="4" id="KW-1185">Reference proteome</keyword>
<dbReference type="SUPFAM" id="SSF53474">
    <property type="entry name" value="alpha/beta-Hydrolases"/>
    <property type="match status" value="1"/>
</dbReference>
<dbReference type="InterPro" id="IPR050955">
    <property type="entry name" value="Plant_Biomass_Hydrol_Est"/>
</dbReference>